<evidence type="ECO:0000256" key="3">
    <source>
        <dbReference type="SAM" id="MobiDB-lite"/>
    </source>
</evidence>
<dbReference type="GO" id="GO:0000209">
    <property type="term" value="P:protein polyubiquitination"/>
    <property type="evidence" value="ECO:0007669"/>
    <property type="project" value="TreeGrafter"/>
</dbReference>
<comment type="caution">
    <text evidence="4">The sequence shown here is derived from an EMBL/GenBank/DDBJ whole genome shotgun (WGS) entry which is preliminary data.</text>
</comment>
<proteinExistence type="predicted"/>
<dbReference type="InterPro" id="IPR001258">
    <property type="entry name" value="NHL_repeat"/>
</dbReference>
<dbReference type="GO" id="GO:0061630">
    <property type="term" value="F:ubiquitin protein ligase activity"/>
    <property type="evidence" value="ECO:0007669"/>
    <property type="project" value="TreeGrafter"/>
</dbReference>
<feature type="region of interest" description="Disordered" evidence="3">
    <location>
        <begin position="170"/>
        <end position="204"/>
    </location>
</feature>
<accession>A0A815TEP0</accession>
<dbReference type="Proteomes" id="UP000663829">
    <property type="component" value="Unassembled WGS sequence"/>
</dbReference>
<evidence type="ECO:0000256" key="1">
    <source>
        <dbReference type="ARBA" id="ARBA00022737"/>
    </source>
</evidence>
<feature type="region of interest" description="Disordered" evidence="3">
    <location>
        <begin position="526"/>
        <end position="551"/>
    </location>
</feature>
<evidence type="ECO:0000313" key="4">
    <source>
        <dbReference type="EMBL" id="CAF1504255.1"/>
    </source>
</evidence>
<feature type="repeat" description="NHL" evidence="2">
    <location>
        <begin position="330"/>
        <end position="374"/>
    </location>
</feature>
<dbReference type="EMBL" id="CAJNOQ010022673">
    <property type="protein sequence ID" value="CAF1504255.1"/>
    <property type="molecule type" value="Genomic_DNA"/>
</dbReference>
<feature type="region of interest" description="Disordered" evidence="3">
    <location>
        <begin position="1"/>
        <end position="110"/>
    </location>
</feature>
<name>A0A815TEP0_9BILA</name>
<dbReference type="Proteomes" id="UP000681722">
    <property type="component" value="Unassembled WGS sequence"/>
</dbReference>
<dbReference type="GO" id="GO:0008270">
    <property type="term" value="F:zinc ion binding"/>
    <property type="evidence" value="ECO:0007669"/>
    <property type="project" value="UniProtKB-KW"/>
</dbReference>
<feature type="compositionally biased region" description="Polar residues" evidence="3">
    <location>
        <begin position="1"/>
        <end position="25"/>
    </location>
</feature>
<feature type="compositionally biased region" description="Basic and acidic residues" evidence="3">
    <location>
        <begin position="96"/>
        <end position="110"/>
    </location>
</feature>
<dbReference type="EMBL" id="CAJOBC010088198">
    <property type="protein sequence ID" value="CAF4365633.1"/>
    <property type="molecule type" value="Genomic_DNA"/>
</dbReference>
<dbReference type="AlphaFoldDB" id="A0A815TEP0"/>
<evidence type="ECO:0000256" key="2">
    <source>
        <dbReference type="PROSITE-ProRule" id="PRU00504"/>
    </source>
</evidence>
<keyword evidence="6" id="KW-1185">Reference proteome</keyword>
<evidence type="ECO:0000313" key="6">
    <source>
        <dbReference type="Proteomes" id="UP000663829"/>
    </source>
</evidence>
<dbReference type="Gene3D" id="2.120.10.30">
    <property type="entry name" value="TolB, C-terminal domain"/>
    <property type="match status" value="3"/>
</dbReference>
<evidence type="ECO:0000313" key="5">
    <source>
        <dbReference type="EMBL" id="CAF4365633.1"/>
    </source>
</evidence>
<organism evidence="4 6">
    <name type="scientific">Didymodactylos carnosus</name>
    <dbReference type="NCBI Taxonomy" id="1234261"/>
    <lineage>
        <taxon>Eukaryota</taxon>
        <taxon>Metazoa</taxon>
        <taxon>Spiralia</taxon>
        <taxon>Gnathifera</taxon>
        <taxon>Rotifera</taxon>
        <taxon>Eurotatoria</taxon>
        <taxon>Bdelloidea</taxon>
        <taxon>Philodinida</taxon>
        <taxon>Philodinidae</taxon>
        <taxon>Didymodactylos</taxon>
    </lineage>
</organism>
<keyword evidence="1" id="KW-0677">Repeat</keyword>
<feature type="compositionally biased region" description="Basic and acidic residues" evidence="3">
    <location>
        <begin position="33"/>
        <end position="52"/>
    </location>
</feature>
<sequence>MSNSINDTNFDPLSTNKRNSTTPQSADIYAQVNKDKRNAADLLRPTEADKLKTSANQNRNQFDNSTKTSATILSSEGRSADSQLHERIPQSSPPRGDLKNGAEHTENNHEQWDEQYPEDYYGAYNSVGPPPPYIEEPKKKGISAKLDRVIQRLPLLSIFYKPLPPTTYSCKKDQYDYSSDAPSDAYVPREDGDDEAPQLVDAEQPRDLTKDEVMLIERYSNKSGIKVIELQAKPETQPVDVCVQKELNYIHVCDVGRSVVEIFDSNGTLNHVIDDAHMTAFCPTSVSVGQDGTIIVGSHFMHRLQMYAPCQPEASETDDPAKDQGFFYQQFKLGQQGHDPHQFYYPAGIRCDDTDSLLYVCDRGNSRIQIIAPGGYCERIIQLMSTDGQPLVPIQLAFRKHKKSQTAVCIVGNGDCICFVPKYSEGVVTVEPLYVVDEEGLGLKGASSLCLDQNNYIFISDTGNNRIVMCSPFGSYISHFGINGAEIGQLNHPCGISSMENGTLVVADSGNKRVQLFGLINDTDAGPKISSPTSPIEKQENLLVDTEQERL</sequence>
<dbReference type="CDD" id="cd05819">
    <property type="entry name" value="NHL"/>
    <property type="match status" value="1"/>
</dbReference>
<dbReference type="GO" id="GO:0043161">
    <property type="term" value="P:proteasome-mediated ubiquitin-dependent protein catabolic process"/>
    <property type="evidence" value="ECO:0007669"/>
    <property type="project" value="TreeGrafter"/>
</dbReference>
<protein>
    <submittedName>
        <fullName evidence="4">Uncharacterized protein</fullName>
    </submittedName>
</protein>
<dbReference type="SUPFAM" id="SSF101898">
    <property type="entry name" value="NHL repeat"/>
    <property type="match status" value="1"/>
</dbReference>
<reference evidence="4" key="1">
    <citation type="submission" date="2021-02" db="EMBL/GenBank/DDBJ databases">
        <authorList>
            <person name="Nowell W R."/>
        </authorList>
    </citation>
    <scope>NUCLEOTIDE SEQUENCE</scope>
</reference>
<dbReference type="PANTHER" id="PTHR24104">
    <property type="entry name" value="E3 UBIQUITIN-PROTEIN LIGASE NHLRC1-RELATED"/>
    <property type="match status" value="1"/>
</dbReference>
<dbReference type="SUPFAM" id="SSF63829">
    <property type="entry name" value="Calcium-dependent phosphotriesterase"/>
    <property type="match status" value="1"/>
</dbReference>
<feature type="compositionally biased region" description="Polar residues" evidence="3">
    <location>
        <begin position="53"/>
        <end position="82"/>
    </location>
</feature>
<dbReference type="OrthoDB" id="342730at2759"/>
<dbReference type="InterPro" id="IPR011042">
    <property type="entry name" value="6-blade_b-propeller_TolB-like"/>
</dbReference>
<dbReference type="PANTHER" id="PTHR24104:SF25">
    <property type="entry name" value="PROTEIN LIN-41"/>
    <property type="match status" value="1"/>
</dbReference>
<gene>
    <name evidence="4" type="ORF">GPM918_LOCUS36820</name>
    <name evidence="5" type="ORF">SRO942_LOCUS37570</name>
</gene>
<dbReference type="InterPro" id="IPR050952">
    <property type="entry name" value="TRIM-NHL_E3_ligases"/>
</dbReference>
<feature type="repeat" description="NHL" evidence="2">
    <location>
        <begin position="480"/>
        <end position="520"/>
    </location>
</feature>
<dbReference type="PROSITE" id="PS51125">
    <property type="entry name" value="NHL"/>
    <property type="match status" value="2"/>
</dbReference>